<dbReference type="EMBL" id="DTFV01000141">
    <property type="protein sequence ID" value="HGI31609.1"/>
    <property type="molecule type" value="Genomic_DNA"/>
</dbReference>
<organism evidence="6">
    <name type="scientific">Candidatus Caldatribacterium californiense</name>
    <dbReference type="NCBI Taxonomy" id="1454726"/>
    <lineage>
        <taxon>Bacteria</taxon>
        <taxon>Pseudomonadati</taxon>
        <taxon>Atribacterota</taxon>
        <taxon>Atribacteria</taxon>
        <taxon>Atribacterales</taxon>
        <taxon>Candidatus Caldatribacteriaceae</taxon>
        <taxon>Candidatus Caldatribacterium</taxon>
    </lineage>
</organism>
<proteinExistence type="inferred from homology"/>
<dbReference type="Pfam" id="PF01297">
    <property type="entry name" value="ZnuA"/>
    <property type="match status" value="1"/>
</dbReference>
<dbReference type="InterPro" id="IPR006127">
    <property type="entry name" value="ZnuA-like"/>
</dbReference>
<dbReference type="AlphaFoldDB" id="A0A7V3YI90"/>
<comment type="caution">
    <text evidence="6">The sequence shown here is derived from an EMBL/GenBank/DDBJ whole genome shotgun (WGS) entry which is preliminary data.</text>
</comment>
<sequence length="280" mass="30552">MKILGVVTLLVLFGGSALALTVAASIPPLCDLVAQVGQDRVTVVQLIPNGANPHTYEPTPSDVMKAAQADAFFLVGLGFDAFLEKVIRAAGKEGAPVFYLSSRLELLEEHPGEANPHIWLSLKNARIIVRDIAQALASLDPEGKSFYLENARAYTEILEELDAWFEKEVATFSSRSFVATHASLSYLARDYGLEEVAVLEKAPGYEPSPKELAELVTLMKEKGARVIVVEPQFSVKAARVLAEETGSSLVWFDPLGSFPDLPYHRLMRQNLETLAEALKG</sequence>
<dbReference type="InterPro" id="IPR006129">
    <property type="entry name" value="AdhesinB"/>
</dbReference>
<dbReference type="InterPro" id="IPR050492">
    <property type="entry name" value="Bact_metal-bind_prot9"/>
</dbReference>
<dbReference type="GO" id="GO:0046872">
    <property type="term" value="F:metal ion binding"/>
    <property type="evidence" value="ECO:0007669"/>
    <property type="project" value="InterPro"/>
</dbReference>
<keyword evidence="2 4" id="KW-0813">Transport</keyword>
<feature type="chain" id="PRO_5031516767" evidence="5">
    <location>
        <begin position="20"/>
        <end position="280"/>
    </location>
</feature>
<name>A0A7V3YI90_9BACT</name>
<evidence type="ECO:0000256" key="1">
    <source>
        <dbReference type="ARBA" id="ARBA00011028"/>
    </source>
</evidence>
<protein>
    <submittedName>
        <fullName evidence="6">Zinc ABC transporter substrate-binding protein</fullName>
    </submittedName>
</protein>
<evidence type="ECO:0000256" key="3">
    <source>
        <dbReference type="ARBA" id="ARBA00022729"/>
    </source>
</evidence>
<comment type="similarity">
    <text evidence="1 4">Belongs to the bacterial solute-binding protein 9 family.</text>
</comment>
<dbReference type="InterPro" id="IPR006128">
    <property type="entry name" value="Lipoprotein_PsaA-like"/>
</dbReference>
<evidence type="ECO:0000256" key="4">
    <source>
        <dbReference type="RuleBase" id="RU003512"/>
    </source>
</evidence>
<dbReference type="PANTHER" id="PTHR42953">
    <property type="entry name" value="HIGH-AFFINITY ZINC UPTAKE SYSTEM PROTEIN ZNUA-RELATED"/>
    <property type="match status" value="1"/>
</dbReference>
<reference evidence="6" key="1">
    <citation type="journal article" date="2020" name="mSystems">
        <title>Genome- and Community-Level Interaction Insights into Carbon Utilization and Element Cycling Functions of Hydrothermarchaeota in Hydrothermal Sediment.</title>
        <authorList>
            <person name="Zhou Z."/>
            <person name="Liu Y."/>
            <person name="Xu W."/>
            <person name="Pan J."/>
            <person name="Luo Z.H."/>
            <person name="Li M."/>
        </authorList>
    </citation>
    <scope>NUCLEOTIDE SEQUENCE [LARGE SCALE GENOMIC DNA]</scope>
    <source>
        <strain evidence="6">SpSt-747</strain>
    </source>
</reference>
<gene>
    <name evidence="6" type="ORF">ENV30_09980</name>
</gene>
<accession>A0A7V3YI90</accession>
<evidence type="ECO:0000256" key="5">
    <source>
        <dbReference type="SAM" id="SignalP"/>
    </source>
</evidence>
<dbReference type="Gene3D" id="3.40.50.1980">
    <property type="entry name" value="Nitrogenase molybdenum iron protein domain"/>
    <property type="match status" value="2"/>
</dbReference>
<evidence type="ECO:0000256" key="2">
    <source>
        <dbReference type="ARBA" id="ARBA00022448"/>
    </source>
</evidence>
<dbReference type="PRINTS" id="PR00690">
    <property type="entry name" value="ADHESNFAMILY"/>
</dbReference>
<dbReference type="GO" id="GO:0007155">
    <property type="term" value="P:cell adhesion"/>
    <property type="evidence" value="ECO:0007669"/>
    <property type="project" value="InterPro"/>
</dbReference>
<keyword evidence="3 5" id="KW-0732">Signal</keyword>
<dbReference type="PANTHER" id="PTHR42953:SF3">
    <property type="entry name" value="HIGH-AFFINITY ZINC UPTAKE SYSTEM PROTEIN ZNUA"/>
    <property type="match status" value="1"/>
</dbReference>
<dbReference type="GO" id="GO:0030001">
    <property type="term" value="P:metal ion transport"/>
    <property type="evidence" value="ECO:0007669"/>
    <property type="project" value="InterPro"/>
</dbReference>
<dbReference type="PRINTS" id="PR00691">
    <property type="entry name" value="ADHESINB"/>
</dbReference>
<dbReference type="SUPFAM" id="SSF53807">
    <property type="entry name" value="Helical backbone' metal receptor"/>
    <property type="match status" value="1"/>
</dbReference>
<feature type="signal peptide" evidence="5">
    <location>
        <begin position="1"/>
        <end position="19"/>
    </location>
</feature>
<evidence type="ECO:0000313" key="6">
    <source>
        <dbReference type="EMBL" id="HGI31609.1"/>
    </source>
</evidence>